<dbReference type="InterPro" id="IPR011044">
    <property type="entry name" value="Quino_amine_DH_bsu"/>
</dbReference>
<dbReference type="Gene3D" id="3.50.70.20">
    <property type="entry name" value="Cytochrome P460"/>
    <property type="match status" value="1"/>
</dbReference>
<name>A0A1W1CVW3_9ZZZZ</name>
<organism evidence="2">
    <name type="scientific">hydrothermal vent metagenome</name>
    <dbReference type="NCBI Taxonomy" id="652676"/>
    <lineage>
        <taxon>unclassified sequences</taxon>
        <taxon>metagenomes</taxon>
        <taxon>ecological metagenomes</taxon>
    </lineage>
</organism>
<dbReference type="GO" id="GO:0017057">
    <property type="term" value="F:6-phosphogluconolactonase activity"/>
    <property type="evidence" value="ECO:0007669"/>
    <property type="project" value="TreeGrafter"/>
</dbReference>
<feature type="domain" description="Cytochrome P460" evidence="1">
    <location>
        <begin position="459"/>
        <end position="569"/>
    </location>
</feature>
<dbReference type="SUPFAM" id="SSF50969">
    <property type="entry name" value="YVTN repeat-like/Quinoprotein amine dehydrogenase"/>
    <property type="match status" value="1"/>
</dbReference>
<evidence type="ECO:0000259" key="1">
    <source>
        <dbReference type="Pfam" id="PF16694"/>
    </source>
</evidence>
<dbReference type="PANTHER" id="PTHR30344:SF1">
    <property type="entry name" value="6-PHOSPHOGLUCONOLACTONASE"/>
    <property type="match status" value="1"/>
</dbReference>
<dbReference type="SUPFAM" id="SSF63829">
    <property type="entry name" value="Calcium-dependent phosphotriesterase"/>
    <property type="match status" value="1"/>
</dbReference>
<dbReference type="AlphaFoldDB" id="A0A1W1CVW3"/>
<dbReference type="InterPro" id="IPR015943">
    <property type="entry name" value="WD40/YVTN_repeat-like_dom_sf"/>
</dbReference>
<proteinExistence type="predicted"/>
<accession>A0A1W1CVW3</accession>
<dbReference type="CDD" id="cd20716">
    <property type="entry name" value="cyt_P460_fam"/>
    <property type="match status" value="1"/>
</dbReference>
<dbReference type="PANTHER" id="PTHR30344">
    <property type="entry name" value="6-PHOSPHOGLUCONOLACTONASE-RELATED"/>
    <property type="match status" value="1"/>
</dbReference>
<dbReference type="InterPro" id="IPR032033">
    <property type="entry name" value="Cytochrome_P460"/>
</dbReference>
<gene>
    <name evidence="2" type="ORF">MNB_SV-3-631</name>
</gene>
<dbReference type="InterPro" id="IPR050282">
    <property type="entry name" value="Cycloisomerase_2"/>
</dbReference>
<protein>
    <submittedName>
        <fullName evidence="2">3-carboxymuconate cyclase-like</fullName>
    </submittedName>
</protein>
<sequence>MFNMKKIAIILSASLSIVSAQSIYVATNKADNNTIMAYKMQTDGSFKSHEFYTGGKGTGDLEVPALKKDSTHPLANGDDPLISAYGVTVTKDMKNLLVVNAGDASVSMFKINPDESLTVVNSVKIHDKFPLSVAESNGKVVIASVGSTNGEGSIEAMKIEDGKLVSINDSRVDLKARPSTVKFSTDDKHVIVTELVTGKVKSFAFTSGTLSKKAISTVDLPREDKKRFQAIPVGFDIHPTKDGDIVVVSEARFLTPDFKLREASNVVPQTPKYSWQTGSISTLMLKDGMLNIVSKDVLTGDTMESGEIANCWVAFSKDGSKLWAVNALSSSISLFDITKDGSAKLNKLTVYKQDKELEFLSDIKLNKTGDMLFQLVGNMGKVLVFKVDNDGNLKLRTTLDGLPKYGAYGLTSVSLKAKMKDTSSLEKKWQGATPTPMNSKFDIPLDEESLFAYLQSGAYKSWKNQEKAVHPSAGPHENVRAFINDTLATSLMNGNKEHPKNSVIVKEQYDKDGNSLGWAVMVKTNQSTDNGKGWFWYEVLSNQDISKKAAMGNGVPGCVGCHAPSRRDMILIPFPFK</sequence>
<dbReference type="EMBL" id="FPHI01000044">
    <property type="protein sequence ID" value="SFV70018.1"/>
    <property type="molecule type" value="Genomic_DNA"/>
</dbReference>
<dbReference type="Gene3D" id="2.130.10.10">
    <property type="entry name" value="YVTN repeat-like/Quinoprotein amine dehydrogenase"/>
    <property type="match status" value="2"/>
</dbReference>
<dbReference type="InterPro" id="IPR038142">
    <property type="entry name" value="Cytochrome_P460_sp"/>
</dbReference>
<dbReference type="Pfam" id="PF16694">
    <property type="entry name" value="Cytochrome_P460"/>
    <property type="match status" value="1"/>
</dbReference>
<evidence type="ECO:0000313" key="2">
    <source>
        <dbReference type="EMBL" id="SFV70018.1"/>
    </source>
</evidence>
<reference evidence="2" key="1">
    <citation type="submission" date="2016-10" db="EMBL/GenBank/DDBJ databases">
        <authorList>
            <person name="de Groot N.N."/>
        </authorList>
    </citation>
    <scope>NUCLEOTIDE SEQUENCE</scope>
</reference>